<accession>A0A937RAB5</accession>
<dbReference type="GO" id="GO:0046306">
    <property type="term" value="P:alkanesulfonate catabolic process"/>
    <property type="evidence" value="ECO:0007669"/>
    <property type="project" value="TreeGrafter"/>
</dbReference>
<evidence type="ECO:0000313" key="7">
    <source>
        <dbReference type="Proteomes" id="UP000604475"/>
    </source>
</evidence>
<keyword evidence="2" id="KW-0288">FMN</keyword>
<evidence type="ECO:0000313" key="6">
    <source>
        <dbReference type="EMBL" id="MBL7626647.1"/>
    </source>
</evidence>
<dbReference type="InterPro" id="IPR019921">
    <property type="entry name" value="Lucif-like_OxRdtase_Rv2161c"/>
</dbReference>
<dbReference type="EMBL" id="JAEACQ010000145">
    <property type="protein sequence ID" value="MBL7626647.1"/>
    <property type="molecule type" value="Genomic_DNA"/>
</dbReference>
<dbReference type="Proteomes" id="UP000604475">
    <property type="component" value="Unassembled WGS sequence"/>
</dbReference>
<dbReference type="EC" id="1.-.-.-" evidence="6"/>
<keyword evidence="3 6" id="KW-0560">Oxidoreductase</keyword>
<dbReference type="InterPro" id="IPR036661">
    <property type="entry name" value="Luciferase-like_sf"/>
</dbReference>
<dbReference type="GO" id="GO:0008726">
    <property type="term" value="F:alkanesulfonate monooxygenase activity"/>
    <property type="evidence" value="ECO:0007669"/>
    <property type="project" value="TreeGrafter"/>
</dbReference>
<keyword evidence="4" id="KW-0503">Monooxygenase</keyword>
<reference evidence="6" key="1">
    <citation type="submission" date="2020-12" db="EMBL/GenBank/DDBJ databases">
        <title>Genomic characterization of non-nitrogen-fixing Frankia strains.</title>
        <authorList>
            <person name="Carlos-Shanley C."/>
            <person name="Guerra T."/>
            <person name="Hahn D."/>
        </authorList>
    </citation>
    <scope>NUCLEOTIDE SEQUENCE</scope>
    <source>
        <strain evidence="6">CN6</strain>
    </source>
</reference>
<dbReference type="PANTHER" id="PTHR42847">
    <property type="entry name" value="ALKANESULFONATE MONOOXYGENASE"/>
    <property type="match status" value="1"/>
</dbReference>
<evidence type="ECO:0000256" key="4">
    <source>
        <dbReference type="ARBA" id="ARBA00023033"/>
    </source>
</evidence>
<evidence type="ECO:0000259" key="5">
    <source>
        <dbReference type="Pfam" id="PF00296"/>
    </source>
</evidence>
<dbReference type="RefSeq" id="WP_203003198.1">
    <property type="nucleotide sequence ID" value="NZ_JADWYU010000100.1"/>
</dbReference>
<organism evidence="6 7">
    <name type="scientific">Frankia nepalensis</name>
    <dbReference type="NCBI Taxonomy" id="1836974"/>
    <lineage>
        <taxon>Bacteria</taxon>
        <taxon>Bacillati</taxon>
        <taxon>Actinomycetota</taxon>
        <taxon>Actinomycetes</taxon>
        <taxon>Frankiales</taxon>
        <taxon>Frankiaceae</taxon>
        <taxon>Frankia</taxon>
    </lineage>
</organism>
<dbReference type="Pfam" id="PF00296">
    <property type="entry name" value="Bac_luciferase"/>
    <property type="match status" value="1"/>
</dbReference>
<dbReference type="InterPro" id="IPR050172">
    <property type="entry name" value="SsuD_RutA_monooxygenase"/>
</dbReference>
<dbReference type="InterPro" id="IPR011251">
    <property type="entry name" value="Luciferase-like_dom"/>
</dbReference>
<evidence type="ECO:0000256" key="1">
    <source>
        <dbReference type="ARBA" id="ARBA00022630"/>
    </source>
</evidence>
<dbReference type="PANTHER" id="PTHR42847:SF4">
    <property type="entry name" value="ALKANESULFONATE MONOOXYGENASE-RELATED"/>
    <property type="match status" value="1"/>
</dbReference>
<comment type="caution">
    <text evidence="6">The sequence shown here is derived from an EMBL/GenBank/DDBJ whole genome shotgun (WGS) entry which is preliminary data.</text>
</comment>
<dbReference type="SUPFAM" id="SSF51679">
    <property type="entry name" value="Bacterial luciferase-like"/>
    <property type="match status" value="1"/>
</dbReference>
<feature type="domain" description="Luciferase-like" evidence="5">
    <location>
        <begin position="23"/>
        <end position="260"/>
    </location>
</feature>
<gene>
    <name evidence="6" type="ORF">I7412_05575</name>
</gene>
<evidence type="ECO:0000256" key="2">
    <source>
        <dbReference type="ARBA" id="ARBA00022643"/>
    </source>
</evidence>
<name>A0A937RAB5_9ACTN</name>
<keyword evidence="1" id="KW-0285">Flavoprotein</keyword>
<protein>
    <submittedName>
        <fullName evidence="6">TIGR03619 family F420-dependent LLM class oxidoreductase</fullName>
        <ecNumber evidence="6">1.-.-.-</ecNumber>
    </submittedName>
</protein>
<sequence length="336" mass="36130">MAAPRRTAQFSIRYAALSAEDPGTWRPLLNRVVAAERAGVDRVVLSGEHVVFGEHMDDYARPEIGGRAGGVQPTGPDGHFLEPMTTMSFLAGMTSRIRFTNSILLAALRRPIVLAKAAATLDVLSGGRLDLGVGIGWQREEYAAAGLDFARRGRLLDHTLEVCQSLWRERRASYHSPELSFENIHLNPKPVQPGGVPVWVSGTVNPGAMRRLARFGAGWIPWGPASEDVAALIETIPRMRAAVAALGRDPFELGIAGKLPNVLGRDGQPDLDATLDGLPALVAAGVTDIRLQLPVPEGITSGEDYLMPWVERFRQVTGNDEATDDGTLAPLRAGLG</sequence>
<proteinExistence type="predicted"/>
<dbReference type="Gene3D" id="3.20.20.30">
    <property type="entry name" value="Luciferase-like domain"/>
    <property type="match status" value="1"/>
</dbReference>
<evidence type="ECO:0000256" key="3">
    <source>
        <dbReference type="ARBA" id="ARBA00023002"/>
    </source>
</evidence>
<dbReference type="NCBIfam" id="TIGR03619">
    <property type="entry name" value="F420_Rv2161c"/>
    <property type="match status" value="1"/>
</dbReference>
<dbReference type="AlphaFoldDB" id="A0A937RAB5"/>
<keyword evidence="7" id="KW-1185">Reference proteome</keyword>